<keyword evidence="2" id="KW-1185">Reference proteome</keyword>
<dbReference type="Proteomes" id="UP001140502">
    <property type="component" value="Unassembled WGS sequence"/>
</dbReference>
<evidence type="ECO:0000313" key="2">
    <source>
        <dbReference type="Proteomes" id="UP001140502"/>
    </source>
</evidence>
<reference evidence="1" key="1">
    <citation type="submission" date="2022-10" db="EMBL/GenBank/DDBJ databases">
        <title>Tapping the CABI collections for fungal endophytes: first genome assemblies for Collariella, Neodidymelliopsis, Ascochyta clinopodiicola, Didymella pomorum, Didymosphaeria variabile, Neocosmospora piperis and Neocucurbitaria cava.</title>
        <authorList>
            <person name="Hill R."/>
        </authorList>
    </citation>
    <scope>NUCLEOTIDE SEQUENCE</scope>
    <source>
        <strain evidence="1">IMI 366586</strain>
    </source>
</reference>
<name>A0A9W8W608_9HYPO</name>
<protein>
    <submittedName>
        <fullName evidence="1">Uncharacterized protein</fullName>
    </submittedName>
</protein>
<dbReference type="EMBL" id="JAPEUR010000269">
    <property type="protein sequence ID" value="KAJ4313074.1"/>
    <property type="molecule type" value="Genomic_DNA"/>
</dbReference>
<sequence length="76" mass="8507">MALFCHVTSCDTLALDEGMSSQFPSGRMTFGAESANVVTSGPFPPRVDWWNPLEDTDFKSSYMFERDWPTGGIHDE</sequence>
<comment type="caution">
    <text evidence="1">The sequence shown here is derived from an EMBL/GenBank/DDBJ whole genome shotgun (WGS) entry which is preliminary data.</text>
</comment>
<dbReference type="AlphaFoldDB" id="A0A9W8W608"/>
<organism evidence="1 2">
    <name type="scientific">Fusarium piperis</name>
    <dbReference type="NCBI Taxonomy" id="1435070"/>
    <lineage>
        <taxon>Eukaryota</taxon>
        <taxon>Fungi</taxon>
        <taxon>Dikarya</taxon>
        <taxon>Ascomycota</taxon>
        <taxon>Pezizomycotina</taxon>
        <taxon>Sordariomycetes</taxon>
        <taxon>Hypocreomycetidae</taxon>
        <taxon>Hypocreales</taxon>
        <taxon>Nectriaceae</taxon>
        <taxon>Fusarium</taxon>
        <taxon>Fusarium solani species complex</taxon>
    </lineage>
</organism>
<proteinExistence type="predicted"/>
<gene>
    <name evidence="1" type="ORF">N0V84_009608</name>
</gene>
<accession>A0A9W8W608</accession>
<evidence type="ECO:0000313" key="1">
    <source>
        <dbReference type="EMBL" id="KAJ4313074.1"/>
    </source>
</evidence>